<dbReference type="InterPro" id="IPR006860">
    <property type="entry name" value="FecR"/>
</dbReference>
<keyword evidence="1" id="KW-0472">Membrane</keyword>
<dbReference type="Pfam" id="PF16344">
    <property type="entry name" value="FecR_C"/>
    <property type="match status" value="1"/>
</dbReference>
<dbReference type="Gene3D" id="2.60.120.1440">
    <property type="match status" value="1"/>
</dbReference>
<name>A0A212IYF8_9BACT</name>
<proteinExistence type="predicted"/>
<dbReference type="Pfam" id="PF04773">
    <property type="entry name" value="FecR"/>
    <property type="match status" value="1"/>
</dbReference>
<dbReference type="PANTHER" id="PTHR30273">
    <property type="entry name" value="PERIPLASMIC SIGNAL SENSOR AND SIGMA FACTOR ACTIVATOR FECR-RELATED"/>
    <property type="match status" value="1"/>
</dbReference>
<organism evidence="4">
    <name type="scientific">uncultured Dysgonomonas sp</name>
    <dbReference type="NCBI Taxonomy" id="206096"/>
    <lineage>
        <taxon>Bacteria</taxon>
        <taxon>Pseudomonadati</taxon>
        <taxon>Bacteroidota</taxon>
        <taxon>Bacteroidia</taxon>
        <taxon>Bacteroidales</taxon>
        <taxon>Dysgonomonadaceae</taxon>
        <taxon>Dysgonomonas</taxon>
        <taxon>environmental samples</taxon>
    </lineage>
</organism>
<dbReference type="RefSeq" id="WP_135107331.1">
    <property type="nucleotide sequence ID" value="NZ_LT599021.1"/>
</dbReference>
<evidence type="ECO:0000259" key="3">
    <source>
        <dbReference type="Pfam" id="PF16344"/>
    </source>
</evidence>
<reference evidence="4" key="1">
    <citation type="submission" date="2016-04" db="EMBL/GenBank/DDBJ databases">
        <authorList>
            <person name="Evans L.H."/>
            <person name="Alamgir A."/>
            <person name="Owens N."/>
            <person name="Weber N.D."/>
            <person name="Virtaneva K."/>
            <person name="Barbian K."/>
            <person name="Babar A."/>
            <person name="Rosenke K."/>
        </authorList>
    </citation>
    <scope>NUCLEOTIDE SEQUENCE</scope>
    <source>
        <strain evidence="4">86-2</strain>
    </source>
</reference>
<accession>A0A212IYF8</accession>
<evidence type="ECO:0008006" key="5">
    <source>
        <dbReference type="Google" id="ProtNLM"/>
    </source>
</evidence>
<feature type="domain" description="FecR protein" evidence="2">
    <location>
        <begin position="119"/>
        <end position="198"/>
    </location>
</feature>
<dbReference type="EMBL" id="FLUL01000001">
    <property type="protein sequence ID" value="SBV92246.1"/>
    <property type="molecule type" value="Genomic_DNA"/>
</dbReference>
<evidence type="ECO:0000256" key="1">
    <source>
        <dbReference type="SAM" id="Phobius"/>
    </source>
</evidence>
<protein>
    <recommendedName>
        <fullName evidence="5">Sigma factor regulatory protein, FecR/PupR family</fullName>
    </recommendedName>
</protein>
<dbReference type="InterPro" id="IPR032508">
    <property type="entry name" value="FecR_C"/>
</dbReference>
<dbReference type="Gene3D" id="3.55.50.30">
    <property type="match status" value="1"/>
</dbReference>
<feature type="transmembrane region" description="Helical" evidence="1">
    <location>
        <begin position="84"/>
        <end position="104"/>
    </location>
</feature>
<sequence length="327" mass="38072">MERPSEETIRKVVDGIATLEETATVVEWFATEEGQMYLSHEMDMRSFNAKEGYEELFVDHEIPSDKMFNEILARERRRKLRRTMYRAAAIVIPFILLLGLGWQVNKKVDLFGKTEYVDVYVPKGERLQVMFQDGTKAYLNSDTHLRYPKKFSLFDRKVFLNGEAYFTVDKNPDRPFIVQIDDDMVKVYGTEFNVKAYSTSNLIYLALDNGNISLIPFTKGQYYIKPGEKLAYDRKTGECRITKNEDTGFVSLWKKDILAFKDTPLKDVIADLERWYNVSFTVEDRRAYIYSYTIVSENVSLEKILKDLEKISPVKFTLDGNTVIVSM</sequence>
<keyword evidence="1" id="KW-1133">Transmembrane helix</keyword>
<evidence type="ECO:0000313" key="4">
    <source>
        <dbReference type="EMBL" id="SBV92246.1"/>
    </source>
</evidence>
<dbReference type="GO" id="GO:0016989">
    <property type="term" value="F:sigma factor antagonist activity"/>
    <property type="evidence" value="ECO:0007669"/>
    <property type="project" value="TreeGrafter"/>
</dbReference>
<gene>
    <name evidence="4" type="ORF">KL86DYS2_10330</name>
</gene>
<evidence type="ECO:0000259" key="2">
    <source>
        <dbReference type="Pfam" id="PF04773"/>
    </source>
</evidence>
<feature type="domain" description="Protein FecR C-terminal" evidence="3">
    <location>
        <begin position="258"/>
        <end position="325"/>
    </location>
</feature>
<dbReference type="InterPro" id="IPR012373">
    <property type="entry name" value="Ferrdict_sens_TM"/>
</dbReference>
<keyword evidence="1" id="KW-0812">Transmembrane</keyword>
<dbReference type="PANTHER" id="PTHR30273:SF2">
    <property type="entry name" value="PROTEIN FECR"/>
    <property type="match status" value="1"/>
</dbReference>
<dbReference type="AlphaFoldDB" id="A0A212IYF8"/>